<dbReference type="GO" id="GO:0019243">
    <property type="term" value="P:methylglyoxal catabolic process to D-lactate via S-lactoyl-glutathione"/>
    <property type="evidence" value="ECO:0007669"/>
    <property type="project" value="TreeGrafter"/>
</dbReference>
<organism evidence="5 6">
    <name type="scientific">Cutibacterium porci</name>
    <dbReference type="NCBI Taxonomy" id="2605781"/>
    <lineage>
        <taxon>Bacteria</taxon>
        <taxon>Bacillati</taxon>
        <taxon>Actinomycetota</taxon>
        <taxon>Actinomycetes</taxon>
        <taxon>Propionibacteriales</taxon>
        <taxon>Propionibacteriaceae</taxon>
        <taxon>Cutibacterium</taxon>
    </lineage>
</organism>
<sequence length="227" mass="24151">MSRVLMILTSHDQLGDTGRKTGFWLEEFASPYYVFRDAGHDITVASPKGGQPPIDPTSSLPQMQTDATRRFNGDEQAKAVLAATTPLSDVDVTTFDAVFYPGGHGPLWDLANDPKSHQIILDSDAVGRPLGLVCHAPGVLHAVKKHDGTPFVADRSVTGFTDGEEEAAGLTDVVPFLVEDALKDAGARYSKGPDGECYVVVDKTLVTGQNPASSAATAQRLLALLPH</sequence>
<name>A0A7K0J9R1_9ACTN</name>
<feature type="domain" description="DJ-1/PfpI" evidence="4">
    <location>
        <begin position="26"/>
        <end position="222"/>
    </location>
</feature>
<evidence type="ECO:0000256" key="1">
    <source>
        <dbReference type="ARBA" id="ARBA00023016"/>
    </source>
</evidence>
<dbReference type="Proteomes" id="UP000466104">
    <property type="component" value="Unassembled WGS sequence"/>
</dbReference>
<proteinExistence type="inferred from homology"/>
<comment type="caution">
    <text evidence="5">The sequence shown here is derived from an EMBL/GenBank/DDBJ whole genome shotgun (WGS) entry which is preliminary data.</text>
</comment>
<evidence type="ECO:0000313" key="6">
    <source>
        <dbReference type="Proteomes" id="UP000466104"/>
    </source>
</evidence>
<reference evidence="5 6" key="1">
    <citation type="submission" date="2019-08" db="EMBL/GenBank/DDBJ databases">
        <title>In-depth cultivation of the pig gut microbiome towards novel bacterial diversity and tailored functional studies.</title>
        <authorList>
            <person name="Wylensek D."/>
            <person name="Hitch T.C.A."/>
            <person name="Clavel T."/>
        </authorList>
    </citation>
    <scope>NUCLEOTIDE SEQUENCE [LARGE SCALE GENOMIC DNA]</scope>
    <source>
        <strain evidence="5 6">WCA-380-WT-3A</strain>
    </source>
</reference>
<keyword evidence="1" id="KW-0346">Stress response</keyword>
<dbReference type="CDD" id="cd03141">
    <property type="entry name" value="GATase1_Hsp31_like"/>
    <property type="match status" value="1"/>
</dbReference>
<accession>A0A7K0J9R1</accession>
<dbReference type="Pfam" id="PF01965">
    <property type="entry name" value="DJ-1_PfpI"/>
    <property type="match status" value="1"/>
</dbReference>
<dbReference type="GO" id="GO:0016740">
    <property type="term" value="F:transferase activity"/>
    <property type="evidence" value="ECO:0007669"/>
    <property type="project" value="UniProtKB-KW"/>
</dbReference>
<dbReference type="EMBL" id="VUMG01000005">
    <property type="protein sequence ID" value="MSS46711.1"/>
    <property type="molecule type" value="Genomic_DNA"/>
</dbReference>
<dbReference type="RefSeq" id="WP_154565080.1">
    <property type="nucleotide sequence ID" value="NZ_VUMG01000005.1"/>
</dbReference>
<keyword evidence="2" id="KW-0456">Lyase</keyword>
<comment type="similarity">
    <text evidence="3">Belongs to the peptidase C56 family. HSP31-like subfamily.</text>
</comment>
<dbReference type="Gene3D" id="3.40.50.880">
    <property type="match status" value="1"/>
</dbReference>
<dbReference type="GO" id="GO:0005737">
    <property type="term" value="C:cytoplasm"/>
    <property type="evidence" value="ECO:0007669"/>
    <property type="project" value="TreeGrafter"/>
</dbReference>
<dbReference type="AlphaFoldDB" id="A0A7K0J9R1"/>
<dbReference type="PANTHER" id="PTHR48094">
    <property type="entry name" value="PROTEIN/NUCLEIC ACID DEGLYCASE DJ-1-RELATED"/>
    <property type="match status" value="1"/>
</dbReference>
<dbReference type="InterPro" id="IPR050325">
    <property type="entry name" value="Prot/Nucl_acid_deglycase"/>
</dbReference>
<dbReference type="InterPro" id="IPR029062">
    <property type="entry name" value="Class_I_gatase-like"/>
</dbReference>
<keyword evidence="6" id="KW-1185">Reference proteome</keyword>
<dbReference type="GO" id="GO:0019172">
    <property type="term" value="F:glyoxalase III activity"/>
    <property type="evidence" value="ECO:0007669"/>
    <property type="project" value="TreeGrafter"/>
</dbReference>
<keyword evidence="5" id="KW-0315">Glutamine amidotransferase</keyword>
<dbReference type="InterPro" id="IPR002818">
    <property type="entry name" value="DJ-1/PfpI"/>
</dbReference>
<dbReference type="PANTHER" id="PTHR48094:SF11">
    <property type="entry name" value="GLUTATHIONE-INDEPENDENT GLYOXALASE HSP31-RELATED"/>
    <property type="match status" value="1"/>
</dbReference>
<protein>
    <submittedName>
        <fullName evidence="5">Type 1 glutamine amidotransferase domain-containing protein</fullName>
    </submittedName>
</protein>
<evidence type="ECO:0000259" key="4">
    <source>
        <dbReference type="Pfam" id="PF01965"/>
    </source>
</evidence>
<gene>
    <name evidence="5" type="ORF">FYJ43_11955</name>
</gene>
<evidence type="ECO:0000313" key="5">
    <source>
        <dbReference type="EMBL" id="MSS46711.1"/>
    </source>
</evidence>
<evidence type="ECO:0000256" key="2">
    <source>
        <dbReference type="ARBA" id="ARBA00023239"/>
    </source>
</evidence>
<keyword evidence="5" id="KW-0808">Transferase</keyword>
<evidence type="ECO:0000256" key="3">
    <source>
        <dbReference type="ARBA" id="ARBA00038493"/>
    </source>
</evidence>
<dbReference type="SUPFAM" id="SSF52317">
    <property type="entry name" value="Class I glutamine amidotransferase-like"/>
    <property type="match status" value="1"/>
</dbReference>